<dbReference type="OrthoDB" id="10687125at2759"/>
<keyword evidence="1" id="KW-0175">Coiled coil</keyword>
<organism evidence="3 4">
    <name type="scientific">Trichomonas vaginalis (strain ATCC PRA-98 / G3)</name>
    <dbReference type="NCBI Taxonomy" id="412133"/>
    <lineage>
        <taxon>Eukaryota</taxon>
        <taxon>Metamonada</taxon>
        <taxon>Parabasalia</taxon>
        <taxon>Trichomonadida</taxon>
        <taxon>Trichomonadidae</taxon>
        <taxon>Trichomonas</taxon>
    </lineage>
</organism>
<reference evidence="3" key="2">
    <citation type="journal article" date="2007" name="Science">
        <title>Draft genome sequence of the sexually transmitted pathogen Trichomonas vaginalis.</title>
        <authorList>
            <person name="Carlton J.M."/>
            <person name="Hirt R.P."/>
            <person name="Silva J.C."/>
            <person name="Delcher A.L."/>
            <person name="Schatz M."/>
            <person name="Zhao Q."/>
            <person name="Wortman J.R."/>
            <person name="Bidwell S.L."/>
            <person name="Alsmark U.C.M."/>
            <person name="Besteiro S."/>
            <person name="Sicheritz-Ponten T."/>
            <person name="Noel C.J."/>
            <person name="Dacks J.B."/>
            <person name="Foster P.G."/>
            <person name="Simillion C."/>
            <person name="Van de Peer Y."/>
            <person name="Miranda-Saavedra D."/>
            <person name="Barton G.J."/>
            <person name="Westrop G.D."/>
            <person name="Mueller S."/>
            <person name="Dessi D."/>
            <person name="Fiori P.L."/>
            <person name="Ren Q."/>
            <person name="Paulsen I."/>
            <person name="Zhang H."/>
            <person name="Bastida-Corcuera F.D."/>
            <person name="Simoes-Barbosa A."/>
            <person name="Brown M.T."/>
            <person name="Hayes R.D."/>
            <person name="Mukherjee M."/>
            <person name="Okumura C.Y."/>
            <person name="Schneider R."/>
            <person name="Smith A.J."/>
            <person name="Vanacova S."/>
            <person name="Villalvazo M."/>
            <person name="Haas B.J."/>
            <person name="Pertea M."/>
            <person name="Feldblyum T.V."/>
            <person name="Utterback T.R."/>
            <person name="Shu C.L."/>
            <person name="Osoegawa K."/>
            <person name="de Jong P.J."/>
            <person name="Hrdy I."/>
            <person name="Horvathova L."/>
            <person name="Zubacova Z."/>
            <person name="Dolezal P."/>
            <person name="Malik S.B."/>
            <person name="Logsdon J.M. Jr."/>
            <person name="Henze K."/>
            <person name="Gupta A."/>
            <person name="Wang C.C."/>
            <person name="Dunne R.L."/>
            <person name="Upcroft J.A."/>
            <person name="Upcroft P."/>
            <person name="White O."/>
            <person name="Salzberg S.L."/>
            <person name="Tang P."/>
            <person name="Chiu C.-H."/>
            <person name="Lee Y.-S."/>
            <person name="Embley T.M."/>
            <person name="Coombs G.H."/>
            <person name="Mottram J.C."/>
            <person name="Tachezy J."/>
            <person name="Fraser-Liggett C.M."/>
            <person name="Johnson P.J."/>
        </authorList>
    </citation>
    <scope>NUCLEOTIDE SEQUENCE [LARGE SCALE GENOMIC DNA]</scope>
    <source>
        <strain evidence="3">G3</strain>
    </source>
</reference>
<dbReference type="VEuPathDB" id="TrichDB:TVAG_453050"/>
<dbReference type="InParanoid" id="A2ES51"/>
<accession>A2ES51</accession>
<name>A2ES51_TRIV3</name>
<feature type="region of interest" description="Disordered" evidence="2">
    <location>
        <begin position="1"/>
        <end position="24"/>
    </location>
</feature>
<protein>
    <submittedName>
        <fullName evidence="3">Uncharacterized protein</fullName>
    </submittedName>
</protein>
<feature type="coiled-coil region" evidence="1">
    <location>
        <begin position="519"/>
        <end position="553"/>
    </location>
</feature>
<dbReference type="KEGG" id="tva:4762350"/>
<evidence type="ECO:0000256" key="2">
    <source>
        <dbReference type="SAM" id="MobiDB-lite"/>
    </source>
</evidence>
<evidence type="ECO:0000313" key="3">
    <source>
        <dbReference type="EMBL" id="EAY04488.1"/>
    </source>
</evidence>
<dbReference type="Proteomes" id="UP000001542">
    <property type="component" value="Unassembled WGS sequence"/>
</dbReference>
<proteinExistence type="predicted"/>
<dbReference type="SMR" id="A2ES51"/>
<keyword evidence="4" id="KW-1185">Reference proteome</keyword>
<dbReference type="AlphaFoldDB" id="A2ES51"/>
<evidence type="ECO:0000313" key="4">
    <source>
        <dbReference type="Proteomes" id="UP000001542"/>
    </source>
</evidence>
<feature type="compositionally biased region" description="Polar residues" evidence="2">
    <location>
        <begin position="240"/>
        <end position="254"/>
    </location>
</feature>
<dbReference type="EMBL" id="DS113473">
    <property type="protein sequence ID" value="EAY04488.1"/>
    <property type="molecule type" value="Genomic_DNA"/>
</dbReference>
<sequence>MSTLSSRRSTESKKTSPSSVRTKSRTVQSHFENLKSFVHQISLLETSAVGLLTTLHSIEKAYNGLFDNNIRAVPVYKQAREISAQFSTFEGTLLSKIELAKHLDVPSNITSELEKLNSTIKKVNSAPPATSRAQRESKTYYKEITASISDIEQNLKDQNPVQAKKLLRKLKTDFLHKYEQFFRLSQLSKGSKNTNSDNCRFSIDRIVALLDYSTMPLEVPDVVEQISVKLKELSKKPENTELSSRPSTRSSVNRVLSKAKAAVKQEVKPKTTRSKSQPNFPNLFPPPAPASHKRIAAVPSLKSLAIAPRRVSNSSKNILPLIQTVNNLPKAPPEEAEPDLEAMSNSKSERSPSMKKLEKTLSKIELSDDENLKKNTPPGSPSLSSSQLMLTKECAEAIQGLEPKLLKHLSAIDTNSTLNQFIEQLSLVQESVQAGNPQNEQLLRLNFLICQLEDELVDTKESGNFDETINKAKQIIDSLEHSISENKTISSESSDIIGNVGRRLKRLSYNETSPSGSMHGDSETKINELNAELEKLKSELKAEKAKNSEWQQKSETRKKYINRLSNNLKHAMVAMPPSGCEDLKKVLMRQTKIISVLEELQ</sequence>
<feature type="region of interest" description="Disordered" evidence="2">
    <location>
        <begin position="328"/>
        <end position="388"/>
    </location>
</feature>
<gene>
    <name evidence="3" type="ORF">TVAG_453050</name>
</gene>
<evidence type="ECO:0000256" key="1">
    <source>
        <dbReference type="SAM" id="Coils"/>
    </source>
</evidence>
<feature type="compositionally biased region" description="Basic and acidic residues" evidence="2">
    <location>
        <begin position="347"/>
        <end position="373"/>
    </location>
</feature>
<feature type="region of interest" description="Disordered" evidence="2">
    <location>
        <begin position="236"/>
        <end position="291"/>
    </location>
</feature>
<dbReference type="VEuPathDB" id="TrichDB:TVAGG3_0612350"/>
<reference evidence="3" key="1">
    <citation type="submission" date="2006-10" db="EMBL/GenBank/DDBJ databases">
        <authorList>
            <person name="Amadeo P."/>
            <person name="Zhao Q."/>
            <person name="Wortman J."/>
            <person name="Fraser-Liggett C."/>
            <person name="Carlton J."/>
        </authorList>
    </citation>
    <scope>NUCLEOTIDE SEQUENCE</scope>
    <source>
        <strain evidence="3">G3</strain>
    </source>
</reference>
<dbReference type="RefSeq" id="XP_001316711.1">
    <property type="nucleotide sequence ID" value="XM_001316676.1"/>
</dbReference>